<feature type="region of interest" description="Disordered" evidence="2">
    <location>
        <begin position="293"/>
        <end position="345"/>
    </location>
</feature>
<dbReference type="AlphaFoldDB" id="A0A2I0AP89"/>
<evidence type="ECO:0000256" key="1">
    <source>
        <dbReference type="SAM" id="Coils"/>
    </source>
</evidence>
<evidence type="ECO:0000313" key="3">
    <source>
        <dbReference type="EMBL" id="PKA57335.1"/>
    </source>
</evidence>
<keyword evidence="4" id="KW-1185">Reference proteome</keyword>
<organism evidence="3 4">
    <name type="scientific">Apostasia shenzhenica</name>
    <dbReference type="NCBI Taxonomy" id="1088818"/>
    <lineage>
        <taxon>Eukaryota</taxon>
        <taxon>Viridiplantae</taxon>
        <taxon>Streptophyta</taxon>
        <taxon>Embryophyta</taxon>
        <taxon>Tracheophyta</taxon>
        <taxon>Spermatophyta</taxon>
        <taxon>Magnoliopsida</taxon>
        <taxon>Liliopsida</taxon>
        <taxon>Asparagales</taxon>
        <taxon>Orchidaceae</taxon>
        <taxon>Apostasioideae</taxon>
        <taxon>Apostasia</taxon>
    </lineage>
</organism>
<keyword evidence="1" id="KW-0175">Coiled coil</keyword>
<accession>A0A2I0AP89</accession>
<dbReference type="EMBL" id="KZ451969">
    <property type="protein sequence ID" value="PKA57335.1"/>
    <property type="molecule type" value="Genomic_DNA"/>
</dbReference>
<feature type="region of interest" description="Disordered" evidence="2">
    <location>
        <begin position="1"/>
        <end position="37"/>
    </location>
</feature>
<feature type="coiled-coil region" evidence="1">
    <location>
        <begin position="354"/>
        <end position="381"/>
    </location>
</feature>
<evidence type="ECO:0000256" key="2">
    <source>
        <dbReference type="SAM" id="MobiDB-lite"/>
    </source>
</evidence>
<gene>
    <name evidence="3" type="ORF">AXF42_Ash002640</name>
</gene>
<protein>
    <submittedName>
        <fullName evidence="3">Uncharacterized protein</fullName>
    </submittedName>
</protein>
<name>A0A2I0AP89_9ASPA</name>
<feature type="compositionally biased region" description="Low complexity" evidence="2">
    <location>
        <begin position="293"/>
        <end position="311"/>
    </location>
</feature>
<dbReference type="Proteomes" id="UP000236161">
    <property type="component" value="Unassembled WGS sequence"/>
</dbReference>
<evidence type="ECO:0000313" key="4">
    <source>
        <dbReference type="Proteomes" id="UP000236161"/>
    </source>
</evidence>
<feature type="compositionally biased region" description="Polar residues" evidence="2">
    <location>
        <begin position="1"/>
        <end position="23"/>
    </location>
</feature>
<reference evidence="3 4" key="1">
    <citation type="journal article" date="2017" name="Nature">
        <title>The Apostasia genome and the evolution of orchids.</title>
        <authorList>
            <person name="Zhang G.Q."/>
            <person name="Liu K.W."/>
            <person name="Li Z."/>
            <person name="Lohaus R."/>
            <person name="Hsiao Y.Y."/>
            <person name="Niu S.C."/>
            <person name="Wang J.Y."/>
            <person name="Lin Y.C."/>
            <person name="Xu Q."/>
            <person name="Chen L.J."/>
            <person name="Yoshida K."/>
            <person name="Fujiwara S."/>
            <person name="Wang Z.W."/>
            <person name="Zhang Y.Q."/>
            <person name="Mitsuda N."/>
            <person name="Wang M."/>
            <person name="Liu G.H."/>
            <person name="Pecoraro L."/>
            <person name="Huang H.X."/>
            <person name="Xiao X.J."/>
            <person name="Lin M."/>
            <person name="Wu X.Y."/>
            <person name="Wu W.L."/>
            <person name="Chen Y.Y."/>
            <person name="Chang S.B."/>
            <person name="Sakamoto S."/>
            <person name="Ohme-Takagi M."/>
            <person name="Yagi M."/>
            <person name="Zeng S.J."/>
            <person name="Shen C.Y."/>
            <person name="Yeh C.M."/>
            <person name="Luo Y.B."/>
            <person name="Tsai W.C."/>
            <person name="Van de Peer Y."/>
            <person name="Liu Z.J."/>
        </authorList>
    </citation>
    <scope>NUCLEOTIDE SEQUENCE [LARGE SCALE GENOMIC DNA]</scope>
    <source>
        <strain evidence="4">cv. Shenzhen</strain>
        <tissue evidence="3">Stem</tissue>
    </source>
</reference>
<proteinExistence type="predicted"/>
<sequence length="402" mass="45687">MSQHYSCRTIVSSRQNDAPTSNGPHPGEYSSREERSPSLVPHHDLIIREGISFRGVDSYYFYNKLEKCRIAQARGLRFKTFLPSVRAIIARQGWESFIYTRNLCYPRVVREFYANLKIAADFSYISSIFRGVEVTITREEVIEYYGFARGDNLVNPIGHSVNVGELSCMWHRVGRRSAPTTNSKGNLYWETRVKLIDCSTEAKILARILQENLIQIGGHKGEWTYVLLLGANYLLQGYILDTSTILFQSLHDCLQLQTKRKIILHHGNIVCELLESLKGFNLREEEPRKFVYSSHQSLLPPSSSSDIPSSLGPMKTNPAPSDEFITPSHPPPTTRSSQPSCLNPNAYLQHGDSIARIERRLGALEGEVQQMRQDMQREMSTISGILNRMAKMQQQIFAKLGC</sequence>